<sequence length="87" mass="9859">MDRGFFLACTCGGFVRFFNEQRFNLSFRATCIRSFWGSAIDAYPSVPFVDCRGIDSTMSQPRPICGLVRWEYESASKGLNVKRENSG</sequence>
<organism evidence="1 2">
    <name type="scientific">Araneus ventricosus</name>
    <name type="common">Orbweaver spider</name>
    <name type="synonym">Epeira ventricosa</name>
    <dbReference type="NCBI Taxonomy" id="182803"/>
    <lineage>
        <taxon>Eukaryota</taxon>
        <taxon>Metazoa</taxon>
        <taxon>Ecdysozoa</taxon>
        <taxon>Arthropoda</taxon>
        <taxon>Chelicerata</taxon>
        <taxon>Arachnida</taxon>
        <taxon>Araneae</taxon>
        <taxon>Araneomorphae</taxon>
        <taxon>Entelegynae</taxon>
        <taxon>Araneoidea</taxon>
        <taxon>Araneidae</taxon>
        <taxon>Araneus</taxon>
    </lineage>
</organism>
<keyword evidence="2" id="KW-1185">Reference proteome</keyword>
<proteinExistence type="predicted"/>
<comment type="caution">
    <text evidence="1">The sequence shown here is derived from an EMBL/GenBank/DDBJ whole genome shotgun (WGS) entry which is preliminary data.</text>
</comment>
<evidence type="ECO:0000313" key="1">
    <source>
        <dbReference type="EMBL" id="GBM24691.1"/>
    </source>
</evidence>
<accession>A0A4Y2E702</accession>
<protein>
    <submittedName>
        <fullName evidence="1">Uncharacterized protein</fullName>
    </submittedName>
</protein>
<dbReference type="EMBL" id="BGPR01000525">
    <property type="protein sequence ID" value="GBM24691.1"/>
    <property type="molecule type" value="Genomic_DNA"/>
</dbReference>
<gene>
    <name evidence="1" type="ORF">AVEN_46190_1</name>
</gene>
<dbReference type="AlphaFoldDB" id="A0A4Y2E702"/>
<evidence type="ECO:0000313" key="2">
    <source>
        <dbReference type="Proteomes" id="UP000499080"/>
    </source>
</evidence>
<dbReference type="Proteomes" id="UP000499080">
    <property type="component" value="Unassembled WGS sequence"/>
</dbReference>
<name>A0A4Y2E702_ARAVE</name>
<reference evidence="1 2" key="1">
    <citation type="journal article" date="2019" name="Sci. Rep.">
        <title>Orb-weaving spider Araneus ventricosus genome elucidates the spidroin gene catalogue.</title>
        <authorList>
            <person name="Kono N."/>
            <person name="Nakamura H."/>
            <person name="Ohtoshi R."/>
            <person name="Moran D.A.P."/>
            <person name="Shinohara A."/>
            <person name="Yoshida Y."/>
            <person name="Fujiwara M."/>
            <person name="Mori M."/>
            <person name="Tomita M."/>
            <person name="Arakawa K."/>
        </authorList>
    </citation>
    <scope>NUCLEOTIDE SEQUENCE [LARGE SCALE GENOMIC DNA]</scope>
</reference>